<comment type="caution">
    <text evidence="5">The sequence shown here is derived from an EMBL/GenBank/DDBJ whole genome shotgun (WGS) entry which is preliminary data.</text>
</comment>
<feature type="binding site" evidence="2">
    <location>
        <position position="48"/>
    </location>
    <ligand>
        <name>Zn(2+)</name>
        <dbReference type="ChEBI" id="CHEBI:29105"/>
    </ligand>
</feature>
<comment type="function">
    <text evidence="3">Reversible hydration of carbon dioxide.</text>
</comment>
<proteinExistence type="inferred from homology"/>
<feature type="compositionally biased region" description="Low complexity" evidence="4">
    <location>
        <begin position="169"/>
        <end position="188"/>
    </location>
</feature>
<dbReference type="GO" id="GO:0004089">
    <property type="term" value="F:carbonate dehydratase activity"/>
    <property type="evidence" value="ECO:0007669"/>
    <property type="project" value="UniProtKB-UniRule"/>
</dbReference>
<dbReference type="GO" id="GO:0008270">
    <property type="term" value="F:zinc ion binding"/>
    <property type="evidence" value="ECO:0007669"/>
    <property type="project" value="UniProtKB-UniRule"/>
</dbReference>
<dbReference type="AlphaFoldDB" id="A0AAW1QGW1"/>
<protein>
    <recommendedName>
        <fullName evidence="3">Carbonic anhydrase</fullName>
        <ecNumber evidence="3">4.2.1.1</ecNumber>
    </recommendedName>
    <alternativeName>
        <fullName evidence="3">Carbonate dehydratase</fullName>
    </alternativeName>
</protein>
<evidence type="ECO:0000256" key="3">
    <source>
        <dbReference type="RuleBase" id="RU003956"/>
    </source>
</evidence>
<keyword evidence="2 3" id="KW-0862">Zinc</keyword>
<dbReference type="InterPro" id="IPR036874">
    <property type="entry name" value="Carbonic_anhydrase_sf"/>
</dbReference>
<feature type="binding site" evidence="2">
    <location>
        <position position="45"/>
    </location>
    <ligand>
        <name>Zn(2+)</name>
        <dbReference type="ChEBI" id="CHEBI:29105"/>
    </ligand>
</feature>
<evidence type="ECO:0000313" key="6">
    <source>
        <dbReference type="Proteomes" id="UP001445335"/>
    </source>
</evidence>
<dbReference type="EC" id="4.2.1.1" evidence="3"/>
<dbReference type="EMBL" id="JALJOU010000115">
    <property type="protein sequence ID" value="KAK9820649.1"/>
    <property type="molecule type" value="Genomic_DNA"/>
</dbReference>
<keyword evidence="6" id="KW-1185">Reference proteome</keyword>
<comment type="similarity">
    <text evidence="1 3">Belongs to the beta-class carbonic anhydrase family.</text>
</comment>
<feature type="region of interest" description="Disordered" evidence="4">
    <location>
        <begin position="94"/>
        <end position="135"/>
    </location>
</feature>
<dbReference type="InterPro" id="IPR001765">
    <property type="entry name" value="Carbonic_anhydrase"/>
</dbReference>
<comment type="catalytic activity">
    <reaction evidence="3">
        <text>hydrogencarbonate + H(+) = CO2 + H2O</text>
        <dbReference type="Rhea" id="RHEA:10748"/>
        <dbReference type="ChEBI" id="CHEBI:15377"/>
        <dbReference type="ChEBI" id="CHEBI:15378"/>
        <dbReference type="ChEBI" id="CHEBI:16526"/>
        <dbReference type="ChEBI" id="CHEBI:17544"/>
        <dbReference type="EC" id="4.2.1.1"/>
    </reaction>
</comment>
<dbReference type="SUPFAM" id="SSF53056">
    <property type="entry name" value="beta-carbonic anhydrase, cab"/>
    <property type="match status" value="1"/>
</dbReference>
<dbReference type="Proteomes" id="UP001445335">
    <property type="component" value="Unassembled WGS sequence"/>
</dbReference>
<evidence type="ECO:0000313" key="5">
    <source>
        <dbReference type="EMBL" id="KAK9820649.1"/>
    </source>
</evidence>
<comment type="cofactor">
    <cofactor evidence="2">
        <name>Zn(2+)</name>
        <dbReference type="ChEBI" id="CHEBI:29105"/>
    </cofactor>
    <text evidence="2">Binds 1 zinc ion per subunit.</text>
</comment>
<feature type="region of interest" description="Disordered" evidence="4">
    <location>
        <begin position="148"/>
        <end position="198"/>
    </location>
</feature>
<accession>A0AAW1QGW1</accession>
<gene>
    <name evidence="5" type="ORF">WJX81_005795</name>
</gene>
<name>A0AAW1QGW1_9CHLO</name>
<dbReference type="Gene3D" id="3.40.1050.10">
    <property type="entry name" value="Carbonic anhydrase"/>
    <property type="match status" value="1"/>
</dbReference>
<keyword evidence="2" id="KW-0479">Metal-binding</keyword>
<dbReference type="Pfam" id="PF00484">
    <property type="entry name" value="Pro_CA"/>
    <property type="match status" value="1"/>
</dbReference>
<evidence type="ECO:0000256" key="1">
    <source>
        <dbReference type="ARBA" id="ARBA00006217"/>
    </source>
</evidence>
<keyword evidence="3" id="KW-0456">Lyase</keyword>
<evidence type="ECO:0000256" key="2">
    <source>
        <dbReference type="PIRSR" id="PIRSR601765-1"/>
    </source>
</evidence>
<evidence type="ECO:0000256" key="4">
    <source>
        <dbReference type="SAM" id="MobiDB-lite"/>
    </source>
</evidence>
<feature type="compositionally biased region" description="Low complexity" evidence="4">
    <location>
        <begin position="102"/>
        <end position="120"/>
    </location>
</feature>
<organism evidence="5 6">
    <name type="scientific">Elliptochloris bilobata</name>
    <dbReference type="NCBI Taxonomy" id="381761"/>
    <lineage>
        <taxon>Eukaryota</taxon>
        <taxon>Viridiplantae</taxon>
        <taxon>Chlorophyta</taxon>
        <taxon>core chlorophytes</taxon>
        <taxon>Trebouxiophyceae</taxon>
        <taxon>Trebouxiophyceae incertae sedis</taxon>
        <taxon>Elliptochloris clade</taxon>
        <taxon>Elliptochloris</taxon>
    </lineage>
</organism>
<sequence>MVFDQGLGDIYVVRVAGNVVNDFVLGSIMNCIQLLGARLVVVLGHSRCMTVAGAVQRWAQHPDRQSPPAAVASLGGLKPVPDVWRTSSEGVPGAPALKAAGSTTPRSPFAAASAAPAVTPGRIVPSTSPKAAGGAGGLLSRLCSCGRPAAEDGDSGEGGSGRGGHESAAHAASPSPANSTPVQSVSGRSGSGPRGIERLSVNPITTLMGAIQTAVEHVAHSGDGLKHVVTQLSKGSEPEEAGNYRLQSQDSLGITRARLARQRENARMALLNQINSMQGVEDVITENIVVSAKAVLKGLSKGLDIGMVREVEVVAAKYELDTGRVNVIKRAWCSARGSFFYE</sequence>
<reference evidence="5 6" key="1">
    <citation type="journal article" date="2024" name="Nat. Commun.">
        <title>Phylogenomics reveals the evolutionary origins of lichenization in chlorophyte algae.</title>
        <authorList>
            <person name="Puginier C."/>
            <person name="Libourel C."/>
            <person name="Otte J."/>
            <person name="Skaloud P."/>
            <person name="Haon M."/>
            <person name="Grisel S."/>
            <person name="Petersen M."/>
            <person name="Berrin J.G."/>
            <person name="Delaux P.M."/>
            <person name="Dal Grande F."/>
            <person name="Keller J."/>
        </authorList>
    </citation>
    <scope>NUCLEOTIDE SEQUENCE [LARGE SCALE GENOMIC DNA]</scope>
    <source>
        <strain evidence="5 6">SAG 245.80</strain>
    </source>
</reference>
<dbReference type="SMART" id="SM00947">
    <property type="entry name" value="Pro_CA"/>
    <property type="match status" value="1"/>
</dbReference>